<feature type="signal peptide" evidence="2">
    <location>
        <begin position="1"/>
        <end position="18"/>
    </location>
</feature>
<comment type="caution">
    <text evidence="4">The sequence shown here is derived from an EMBL/GenBank/DDBJ whole genome shotgun (WGS) entry which is preliminary data.</text>
</comment>
<evidence type="ECO:0000259" key="3">
    <source>
        <dbReference type="PROSITE" id="PS50940"/>
    </source>
</evidence>
<gene>
    <name evidence="4" type="ORF">BaRGS_00022395</name>
</gene>
<organism evidence="4 5">
    <name type="scientific">Batillaria attramentaria</name>
    <dbReference type="NCBI Taxonomy" id="370345"/>
    <lineage>
        <taxon>Eukaryota</taxon>
        <taxon>Metazoa</taxon>
        <taxon>Spiralia</taxon>
        <taxon>Lophotrochozoa</taxon>
        <taxon>Mollusca</taxon>
        <taxon>Gastropoda</taxon>
        <taxon>Caenogastropoda</taxon>
        <taxon>Sorbeoconcha</taxon>
        <taxon>Cerithioidea</taxon>
        <taxon>Batillariidae</taxon>
        <taxon>Batillaria</taxon>
    </lineage>
</organism>
<keyword evidence="5" id="KW-1185">Reference proteome</keyword>
<dbReference type="EMBL" id="JACVVK020000180">
    <property type="protein sequence ID" value="KAK7486347.1"/>
    <property type="molecule type" value="Genomic_DNA"/>
</dbReference>
<dbReference type="SMART" id="SM00494">
    <property type="entry name" value="ChtBD2"/>
    <property type="match status" value="1"/>
</dbReference>
<proteinExistence type="predicted"/>
<reference evidence="4 5" key="1">
    <citation type="journal article" date="2023" name="Sci. Data">
        <title>Genome assembly of the Korean intertidal mud-creeper Batillaria attramentaria.</title>
        <authorList>
            <person name="Patra A.K."/>
            <person name="Ho P.T."/>
            <person name="Jun S."/>
            <person name="Lee S.J."/>
            <person name="Kim Y."/>
            <person name="Won Y.J."/>
        </authorList>
    </citation>
    <scope>NUCLEOTIDE SEQUENCE [LARGE SCALE GENOMIC DNA]</scope>
    <source>
        <strain evidence="4">Wonlab-2016</strain>
    </source>
</reference>
<feature type="domain" description="Chitin-binding type-2" evidence="3">
    <location>
        <begin position="62"/>
        <end position="119"/>
    </location>
</feature>
<feature type="non-terminal residue" evidence="4">
    <location>
        <position position="141"/>
    </location>
</feature>
<dbReference type="Pfam" id="PF01607">
    <property type="entry name" value="CBM_14"/>
    <property type="match status" value="1"/>
</dbReference>
<dbReference type="Gene3D" id="2.170.140.10">
    <property type="entry name" value="Chitin binding domain"/>
    <property type="match status" value="1"/>
</dbReference>
<name>A0ABD0KH44_9CAEN</name>
<dbReference type="InterPro" id="IPR002557">
    <property type="entry name" value="Chitin-bd_dom"/>
</dbReference>
<accession>A0ABD0KH44</accession>
<dbReference type="InterPro" id="IPR036508">
    <property type="entry name" value="Chitin-bd_dom_sf"/>
</dbReference>
<dbReference type="AlphaFoldDB" id="A0ABD0KH44"/>
<evidence type="ECO:0000313" key="4">
    <source>
        <dbReference type="EMBL" id="KAK7486347.1"/>
    </source>
</evidence>
<evidence type="ECO:0000256" key="2">
    <source>
        <dbReference type="SAM" id="SignalP"/>
    </source>
</evidence>
<sequence>MKPSVVVLCTAVIVLASAVINAQQQAPPNPSAGQPPQQQPPVQAGQPSQTPQVPQTPQDAIQLRCQSENGTVPHWLDNTCRTFLSCSNFTLSMQSCEGDLVYSWGTRSCVATDQVNCTEQNLQFADIIQAFLQPHFYQNIP</sequence>
<dbReference type="SUPFAM" id="SSF57625">
    <property type="entry name" value="Invertebrate chitin-binding proteins"/>
    <property type="match status" value="1"/>
</dbReference>
<evidence type="ECO:0000313" key="5">
    <source>
        <dbReference type="Proteomes" id="UP001519460"/>
    </source>
</evidence>
<feature type="region of interest" description="Disordered" evidence="1">
    <location>
        <begin position="25"/>
        <end position="58"/>
    </location>
</feature>
<dbReference type="PROSITE" id="PS50940">
    <property type="entry name" value="CHIT_BIND_II"/>
    <property type="match status" value="1"/>
</dbReference>
<keyword evidence="2" id="KW-0732">Signal</keyword>
<protein>
    <recommendedName>
        <fullName evidence="3">Chitin-binding type-2 domain-containing protein</fullName>
    </recommendedName>
</protein>
<dbReference type="Proteomes" id="UP001519460">
    <property type="component" value="Unassembled WGS sequence"/>
</dbReference>
<feature type="chain" id="PRO_5044817101" description="Chitin-binding type-2 domain-containing protein" evidence="2">
    <location>
        <begin position="19"/>
        <end position="141"/>
    </location>
</feature>
<evidence type="ECO:0000256" key="1">
    <source>
        <dbReference type="SAM" id="MobiDB-lite"/>
    </source>
</evidence>